<dbReference type="STRING" id="225345.CLCHR_45960"/>
<dbReference type="EMBL" id="MZGT01000114">
    <property type="protein sequence ID" value="OPJ56116.1"/>
    <property type="molecule type" value="Genomic_DNA"/>
</dbReference>
<dbReference type="RefSeq" id="WP_169896871.1">
    <property type="nucleotide sequence ID" value="NZ_MZGT01000114.1"/>
</dbReference>
<proteinExistence type="predicted"/>
<dbReference type="Proteomes" id="UP000191056">
    <property type="component" value="Unassembled WGS sequence"/>
</dbReference>
<accession>A0A1V4I821</accession>
<keyword evidence="2" id="KW-1185">Reference proteome</keyword>
<evidence type="ECO:0000313" key="2">
    <source>
        <dbReference type="Proteomes" id="UP000191056"/>
    </source>
</evidence>
<gene>
    <name evidence="1" type="ORF">CLCHR_45960</name>
</gene>
<dbReference type="AlphaFoldDB" id="A0A1V4I821"/>
<reference evidence="1 2" key="1">
    <citation type="submission" date="2017-03" db="EMBL/GenBank/DDBJ databases">
        <title>Genome sequence of Clostridium chromiireducens DSM 23318.</title>
        <authorList>
            <person name="Poehlein A."/>
            <person name="Daniel R."/>
        </authorList>
    </citation>
    <scope>NUCLEOTIDE SEQUENCE [LARGE SCALE GENOMIC DNA]</scope>
    <source>
        <strain evidence="1 2">DSM 23318</strain>
    </source>
</reference>
<evidence type="ECO:0000313" key="1">
    <source>
        <dbReference type="EMBL" id="OPJ56116.1"/>
    </source>
</evidence>
<protein>
    <submittedName>
        <fullName evidence="1">Uncharacterized protein</fullName>
    </submittedName>
</protein>
<sequence>MSIDKEKVAILVNEIMKKENEFLNIKSLPESKKIQNIKEIVEEVIR</sequence>
<name>A0A1V4I821_9CLOT</name>
<organism evidence="1 2">
    <name type="scientific">Clostridium chromiireducens</name>
    <dbReference type="NCBI Taxonomy" id="225345"/>
    <lineage>
        <taxon>Bacteria</taxon>
        <taxon>Bacillati</taxon>
        <taxon>Bacillota</taxon>
        <taxon>Clostridia</taxon>
        <taxon>Eubacteriales</taxon>
        <taxon>Clostridiaceae</taxon>
        <taxon>Clostridium</taxon>
    </lineage>
</organism>
<comment type="caution">
    <text evidence="1">The sequence shown here is derived from an EMBL/GenBank/DDBJ whole genome shotgun (WGS) entry which is preliminary data.</text>
</comment>